<organism evidence="2 3">
    <name type="scientific">Actinorugispora endophytica</name>
    <dbReference type="NCBI Taxonomy" id="1605990"/>
    <lineage>
        <taxon>Bacteria</taxon>
        <taxon>Bacillati</taxon>
        <taxon>Actinomycetota</taxon>
        <taxon>Actinomycetes</taxon>
        <taxon>Streptosporangiales</taxon>
        <taxon>Nocardiopsidaceae</taxon>
        <taxon>Actinorugispora</taxon>
    </lineage>
</organism>
<keyword evidence="1" id="KW-0472">Membrane</keyword>
<sequence>MRTICAVVLVFEAIILGLAVPVAIQLGGHPPALAGGVWGGLALAALLLTAVQRFTWGFYAACALQAGFVVSSLLVPGLPYLGIVFVSLWIAGVVLGRRTDAMKAEYESARAEYEARQESGADAPSGRDGG</sequence>
<keyword evidence="1" id="KW-0812">Transmembrane</keyword>
<gene>
    <name evidence="2" type="ORF">EV190_12332</name>
</gene>
<dbReference type="RefSeq" id="WP_133743051.1">
    <property type="nucleotide sequence ID" value="NZ_SNYN01000023.1"/>
</dbReference>
<protein>
    <submittedName>
        <fullName evidence="2">Uncharacterized protein DUF4233</fullName>
    </submittedName>
</protein>
<evidence type="ECO:0000313" key="2">
    <source>
        <dbReference type="EMBL" id="TDQ46878.1"/>
    </source>
</evidence>
<keyword evidence="1" id="KW-1133">Transmembrane helix</keyword>
<feature type="transmembrane region" description="Helical" evidence="1">
    <location>
        <begin position="32"/>
        <end position="49"/>
    </location>
</feature>
<dbReference type="AlphaFoldDB" id="A0A4R6UIZ7"/>
<feature type="transmembrane region" description="Helical" evidence="1">
    <location>
        <begin position="80"/>
        <end position="96"/>
    </location>
</feature>
<comment type="caution">
    <text evidence="2">The sequence shown here is derived from an EMBL/GenBank/DDBJ whole genome shotgun (WGS) entry which is preliminary data.</text>
</comment>
<dbReference type="EMBL" id="SNYN01000023">
    <property type="protein sequence ID" value="TDQ46878.1"/>
    <property type="molecule type" value="Genomic_DNA"/>
</dbReference>
<dbReference type="Pfam" id="PF14017">
    <property type="entry name" value="DUF4233"/>
    <property type="match status" value="1"/>
</dbReference>
<dbReference type="Proteomes" id="UP000295281">
    <property type="component" value="Unassembled WGS sequence"/>
</dbReference>
<dbReference type="InterPro" id="IPR025327">
    <property type="entry name" value="DUF4233"/>
</dbReference>
<feature type="transmembrane region" description="Helical" evidence="1">
    <location>
        <begin position="56"/>
        <end position="74"/>
    </location>
</feature>
<evidence type="ECO:0000256" key="1">
    <source>
        <dbReference type="SAM" id="Phobius"/>
    </source>
</evidence>
<accession>A0A4R6UIZ7</accession>
<evidence type="ECO:0000313" key="3">
    <source>
        <dbReference type="Proteomes" id="UP000295281"/>
    </source>
</evidence>
<reference evidence="2 3" key="1">
    <citation type="submission" date="2019-03" db="EMBL/GenBank/DDBJ databases">
        <title>Genomic Encyclopedia of Type Strains, Phase IV (KMG-IV): sequencing the most valuable type-strain genomes for metagenomic binning, comparative biology and taxonomic classification.</title>
        <authorList>
            <person name="Goeker M."/>
        </authorList>
    </citation>
    <scope>NUCLEOTIDE SEQUENCE [LARGE SCALE GENOMIC DNA]</scope>
    <source>
        <strain evidence="2 3">DSM 46770</strain>
    </source>
</reference>
<proteinExistence type="predicted"/>
<name>A0A4R6UIZ7_9ACTN</name>
<dbReference type="OrthoDB" id="3267755at2"/>
<keyword evidence="3" id="KW-1185">Reference proteome</keyword>
<feature type="transmembrane region" description="Helical" evidence="1">
    <location>
        <begin position="7"/>
        <end position="26"/>
    </location>
</feature>